<evidence type="ECO:0000313" key="3">
    <source>
        <dbReference type="EMBL" id="JAG79486.1"/>
    </source>
</evidence>
<dbReference type="CDD" id="cd01670">
    <property type="entry name" value="Death"/>
    <property type="match status" value="2"/>
</dbReference>
<dbReference type="Pfam" id="PF00531">
    <property type="entry name" value="Death"/>
    <property type="match status" value="2"/>
</dbReference>
<dbReference type="SUPFAM" id="SSF47986">
    <property type="entry name" value="DEATH domain"/>
    <property type="match status" value="2"/>
</dbReference>
<dbReference type="PROSITE" id="PS50017">
    <property type="entry name" value="DEATH_DOMAIN"/>
    <property type="match status" value="2"/>
</dbReference>
<dbReference type="AlphaFoldDB" id="A0A0C9PVA5"/>
<dbReference type="EMBL" id="GBYB01009719">
    <property type="protein sequence ID" value="JAG79486.1"/>
    <property type="molecule type" value="Transcribed_RNA"/>
</dbReference>
<feature type="domain" description="Death" evidence="1">
    <location>
        <begin position="70"/>
        <end position="138"/>
    </location>
</feature>
<dbReference type="InterPro" id="IPR011029">
    <property type="entry name" value="DEATH-like_dom_sf"/>
</dbReference>
<accession>A0A0C9PVA5</accession>
<proteinExistence type="predicted"/>
<reference evidence="2" key="1">
    <citation type="submission" date="2015-01" db="EMBL/GenBank/DDBJ databases">
        <title>Transcriptome Assembly of Fopius arisanus.</title>
        <authorList>
            <person name="Geib S."/>
        </authorList>
    </citation>
    <scope>NUCLEOTIDE SEQUENCE</scope>
</reference>
<name>A0A0C9PVA5_9HYME</name>
<organism evidence="2">
    <name type="scientific">Fopius arisanus</name>
    <dbReference type="NCBI Taxonomy" id="64838"/>
    <lineage>
        <taxon>Eukaryota</taxon>
        <taxon>Metazoa</taxon>
        <taxon>Ecdysozoa</taxon>
        <taxon>Arthropoda</taxon>
        <taxon>Hexapoda</taxon>
        <taxon>Insecta</taxon>
        <taxon>Pterygota</taxon>
        <taxon>Neoptera</taxon>
        <taxon>Endopterygota</taxon>
        <taxon>Hymenoptera</taxon>
        <taxon>Apocrita</taxon>
        <taxon>Ichneumonoidea</taxon>
        <taxon>Braconidae</taxon>
        <taxon>Opiinae</taxon>
        <taxon>Fopius</taxon>
    </lineage>
</organism>
<dbReference type="SMART" id="SM00005">
    <property type="entry name" value="DEATH"/>
    <property type="match status" value="2"/>
</dbReference>
<dbReference type="EMBL" id="GBYB01009722">
    <property type="protein sequence ID" value="JAG79489.1"/>
    <property type="molecule type" value="Transcribed_RNA"/>
</dbReference>
<dbReference type="GO" id="GO:0007165">
    <property type="term" value="P:signal transduction"/>
    <property type="evidence" value="ECO:0007669"/>
    <property type="project" value="InterPro"/>
</dbReference>
<evidence type="ECO:0000313" key="4">
    <source>
        <dbReference type="EMBL" id="JAG79489.1"/>
    </source>
</evidence>
<gene>
    <name evidence="2" type="primary">Nradd_0</name>
    <name evidence="4" type="synonym">Nradd_1</name>
    <name evidence="3" type="synonym">Nradd_2</name>
    <name evidence="4" type="ORF">g.52678</name>
    <name evidence="3" type="ORF">g.52682</name>
    <name evidence="2" type="ORF">g.52697</name>
</gene>
<evidence type="ECO:0000313" key="2">
    <source>
        <dbReference type="EMBL" id="JAG75110.1"/>
    </source>
</evidence>
<dbReference type="InterPro" id="IPR000488">
    <property type="entry name" value="Death_dom"/>
</dbReference>
<dbReference type="EMBL" id="GBYB01005343">
    <property type="protein sequence ID" value="JAG75110.1"/>
    <property type="molecule type" value="Transcribed_RNA"/>
</dbReference>
<dbReference type="Gene3D" id="1.10.533.10">
    <property type="entry name" value="Death Domain, Fas"/>
    <property type="match status" value="2"/>
</dbReference>
<evidence type="ECO:0000259" key="1">
    <source>
        <dbReference type="PROSITE" id="PS50017"/>
    </source>
</evidence>
<feature type="domain" description="Death" evidence="1">
    <location>
        <begin position="218"/>
        <end position="284"/>
    </location>
</feature>
<protein>
    <submittedName>
        <fullName evidence="2">Nradd_0 protein</fullName>
    </submittedName>
    <submittedName>
        <fullName evidence="4">Nradd_1 protein</fullName>
    </submittedName>
    <submittedName>
        <fullName evidence="3">Nradd_2 protein</fullName>
    </submittedName>
</protein>
<sequence length="494" mass="56650">MAYKKTNDPNMEILRQELPGPPSLELSVVEIEKSGGKIHAAYLFEEEGIPVLQKMCLLISSTPTGKTYSATWQHFGAHLGLSREQMQCIEYDFKGLQDPTYYVLLTFVQSVDATMDKILEALMKMERWDIIHRLFECLKLFMNNLCRNIQDDDFSRPECIPKVPLVLSPTIPLSILNINRLSSKIHTAYLFGSSGIPMLQKICRSVGYTPAGKTYNGWQELGLHLGLTKAQLHYIKNDLKGLQDPAYYVLWIFVQSTDATMDKILNAFIKMNRLDIIDRLCEPLMLFIKQLNINSQSTGILRPKFVLDVPSVLTSISNSTDMNSGRINPIADEDKINNYGIIVMLTFTADGLEDAQNISRKFREKKPRIGVVTLQEQAKLVYCKAEEFIDDCFKQVNYVIPILTKGYVQRIIDANSFCYRSEENSLDSKYLNYVYSLLRFEYVQNNCYNYRVRCLVPDVQVPTVIKSDLHPTLQAWFRMSDINDFADNILLKNI</sequence>